<evidence type="ECO:0000256" key="9">
    <source>
        <dbReference type="RuleBase" id="RU003357"/>
    </source>
</evidence>
<feature type="domain" description="TonB-dependent receptor-like beta-barrel" evidence="11">
    <location>
        <begin position="207"/>
        <end position="670"/>
    </location>
</feature>
<dbReference type="InterPro" id="IPR012910">
    <property type="entry name" value="Plug_dom"/>
</dbReference>
<protein>
    <recommendedName>
        <fullName evidence="15">TonB-dependent receptor</fullName>
    </recommendedName>
</protein>
<dbReference type="Gene3D" id="2.170.130.10">
    <property type="entry name" value="TonB-dependent receptor, plug domain"/>
    <property type="match status" value="1"/>
</dbReference>
<dbReference type="PANTHER" id="PTHR30069:SF49">
    <property type="entry name" value="OUTER MEMBRANE PROTEIN C"/>
    <property type="match status" value="1"/>
</dbReference>
<dbReference type="SUPFAM" id="SSF56935">
    <property type="entry name" value="Porins"/>
    <property type="match status" value="1"/>
</dbReference>
<dbReference type="GO" id="GO:0009279">
    <property type="term" value="C:cell outer membrane"/>
    <property type="evidence" value="ECO:0007669"/>
    <property type="project" value="UniProtKB-SubCell"/>
</dbReference>
<feature type="chain" id="PRO_5006423721" description="TonB-dependent receptor" evidence="10">
    <location>
        <begin position="25"/>
        <end position="711"/>
    </location>
</feature>
<dbReference type="Proteomes" id="UP000051934">
    <property type="component" value="Unassembled WGS sequence"/>
</dbReference>
<evidence type="ECO:0000256" key="3">
    <source>
        <dbReference type="ARBA" id="ARBA00022452"/>
    </source>
</evidence>
<dbReference type="InterPro" id="IPR037066">
    <property type="entry name" value="Plug_dom_sf"/>
</dbReference>
<sequence>MRHSRKLLALALAIATPLAGQTFAQERQRIEEITVVGVRDTHTVIVDDTLVATPDTAQLLRKMPGANVNKNGELTGIAQYRGMFGDRIQVSVDGAQINGAGPNAMDAPLHYAPVAILESLTINRGIVPVSKGQETIGGYVEANTYAGDFGTTKGFEFSGRAYAGAQSVNSGDVLSGFFSMANDTHIFRGFVMQERADDLEFPTGDITPSEYDRERFDLGYSFAKGRHEFSIDFARNNTKDAGTASLPMDILSIDSDLFRSRYTFSTSEGLFTAELSASDNEHWMTNYHLRRPPQTPASTDDPMRFRRNWAVSENYGFALKYEQFADNGTWLYGIDGHFAEHRSIITNPNSAPFYISNFNDVNRDIIGAFIERKISLNAQTGLETGIRVNHVSMDSVPVSANLNPMNMMMGMPVMMNNLAGALSTQFNNDTLAQTDTNVDAFVRLSYQTDGDATWYIGAARKTRSPSYQERYLWIPLEATGGLADGKTYIGNPNLKPEAAHEIELGLDLENSDYGIYPRVFYKRVSDYIQGTPSTNVTANNFAQMIANMGMGMPNPLQFSNVDARFYGLDIDSNFSINDKITLRAILNIVRADRRDINDDLYRVSPDNVLVALDYRGNGWTGSIESVTYADQNRIAITNSELKTEGYSLVNVMARSSLADGVEVSIGAENLLDESYLDHLAAYNRAYNPDIASRARMPGLGRNFYARVMWNF</sequence>
<comment type="caution">
    <text evidence="13">The sequence shown here is derived from an EMBL/GenBank/DDBJ whole genome shotgun (WGS) entry which is preliminary data.</text>
</comment>
<evidence type="ECO:0000256" key="10">
    <source>
        <dbReference type="SAM" id="SignalP"/>
    </source>
</evidence>
<dbReference type="InterPro" id="IPR000531">
    <property type="entry name" value="Beta-barrel_TonB"/>
</dbReference>
<evidence type="ECO:0000256" key="2">
    <source>
        <dbReference type="ARBA" id="ARBA00022448"/>
    </source>
</evidence>
<keyword evidence="5 9" id="KW-0798">TonB box</keyword>
<organism evidence="13 14">
    <name type="scientific">OM182 bacterium BACL3 MAG-120507-bin80</name>
    <dbReference type="NCBI Taxonomy" id="1655577"/>
    <lineage>
        <taxon>Bacteria</taxon>
        <taxon>Pseudomonadati</taxon>
        <taxon>Pseudomonadota</taxon>
        <taxon>Gammaproteobacteria</taxon>
        <taxon>OMG group</taxon>
        <taxon>OM182 clade</taxon>
    </lineage>
</organism>
<keyword evidence="10" id="KW-0732">Signal</keyword>
<dbReference type="Pfam" id="PF00593">
    <property type="entry name" value="TonB_dep_Rec_b-barrel"/>
    <property type="match status" value="1"/>
</dbReference>
<evidence type="ECO:0000256" key="6">
    <source>
        <dbReference type="ARBA" id="ARBA00023136"/>
    </source>
</evidence>
<dbReference type="InterPro" id="IPR039426">
    <property type="entry name" value="TonB-dep_rcpt-like"/>
</dbReference>
<evidence type="ECO:0000259" key="12">
    <source>
        <dbReference type="Pfam" id="PF07715"/>
    </source>
</evidence>
<proteinExistence type="inferred from homology"/>
<evidence type="ECO:0008006" key="15">
    <source>
        <dbReference type="Google" id="ProtNLM"/>
    </source>
</evidence>
<keyword evidence="7 8" id="KW-0998">Cell outer membrane</keyword>
<comment type="subcellular location">
    <subcellularLocation>
        <location evidence="1 8">Cell outer membrane</location>
        <topology evidence="1 8">Multi-pass membrane protein</topology>
    </subcellularLocation>
</comment>
<evidence type="ECO:0000256" key="8">
    <source>
        <dbReference type="PROSITE-ProRule" id="PRU01360"/>
    </source>
</evidence>
<dbReference type="Pfam" id="PF07715">
    <property type="entry name" value="Plug"/>
    <property type="match status" value="1"/>
</dbReference>
<keyword evidence="6 8" id="KW-0472">Membrane</keyword>
<dbReference type="PROSITE" id="PS52016">
    <property type="entry name" value="TONB_DEPENDENT_REC_3"/>
    <property type="match status" value="1"/>
</dbReference>
<dbReference type="EMBL" id="LIBB01000080">
    <property type="protein sequence ID" value="KRO72307.1"/>
    <property type="molecule type" value="Genomic_DNA"/>
</dbReference>
<keyword evidence="4 8" id="KW-0812">Transmembrane</keyword>
<gene>
    <name evidence="13" type="ORF">ABR69_00585</name>
</gene>
<keyword evidence="2 8" id="KW-0813">Transport</keyword>
<dbReference type="PANTHER" id="PTHR30069">
    <property type="entry name" value="TONB-DEPENDENT OUTER MEMBRANE RECEPTOR"/>
    <property type="match status" value="1"/>
</dbReference>
<keyword evidence="3 8" id="KW-1134">Transmembrane beta strand</keyword>
<evidence type="ECO:0000313" key="13">
    <source>
        <dbReference type="EMBL" id="KRO72307.1"/>
    </source>
</evidence>
<feature type="domain" description="TonB-dependent receptor plug" evidence="12">
    <location>
        <begin position="54"/>
        <end position="138"/>
    </location>
</feature>
<dbReference type="Gene3D" id="2.40.170.20">
    <property type="entry name" value="TonB-dependent receptor, beta-barrel domain"/>
    <property type="match status" value="1"/>
</dbReference>
<evidence type="ECO:0000259" key="11">
    <source>
        <dbReference type="Pfam" id="PF00593"/>
    </source>
</evidence>
<evidence type="ECO:0000256" key="7">
    <source>
        <dbReference type="ARBA" id="ARBA00023237"/>
    </source>
</evidence>
<feature type="signal peptide" evidence="10">
    <location>
        <begin position="1"/>
        <end position="24"/>
    </location>
</feature>
<dbReference type="GO" id="GO:0015344">
    <property type="term" value="F:siderophore uptake transmembrane transporter activity"/>
    <property type="evidence" value="ECO:0007669"/>
    <property type="project" value="TreeGrafter"/>
</dbReference>
<reference evidence="13 14" key="1">
    <citation type="submission" date="2015-10" db="EMBL/GenBank/DDBJ databases">
        <title>Metagenome-Assembled Genomes uncover a global brackish microbiome.</title>
        <authorList>
            <person name="Hugerth L.W."/>
            <person name="Larsson J."/>
            <person name="Alneberg J."/>
            <person name="Lindh M.V."/>
            <person name="Legrand C."/>
            <person name="Pinhassi J."/>
            <person name="Andersson A.F."/>
        </authorList>
    </citation>
    <scope>NUCLEOTIDE SEQUENCE [LARGE SCALE GENOMIC DNA]</scope>
    <source>
        <strain evidence="13">BACL4 MAG-120507-bin80</strain>
    </source>
</reference>
<evidence type="ECO:0000313" key="14">
    <source>
        <dbReference type="Proteomes" id="UP000051934"/>
    </source>
</evidence>
<dbReference type="AlphaFoldDB" id="A0A0R2SI40"/>
<dbReference type="InterPro" id="IPR036942">
    <property type="entry name" value="Beta-barrel_TonB_sf"/>
</dbReference>
<evidence type="ECO:0000256" key="5">
    <source>
        <dbReference type="ARBA" id="ARBA00023077"/>
    </source>
</evidence>
<accession>A0A0R2SI40</accession>
<comment type="similarity">
    <text evidence="8 9">Belongs to the TonB-dependent receptor family.</text>
</comment>
<evidence type="ECO:0000256" key="1">
    <source>
        <dbReference type="ARBA" id="ARBA00004571"/>
    </source>
</evidence>
<evidence type="ECO:0000256" key="4">
    <source>
        <dbReference type="ARBA" id="ARBA00022692"/>
    </source>
</evidence>
<dbReference type="GO" id="GO:0044718">
    <property type="term" value="P:siderophore transmembrane transport"/>
    <property type="evidence" value="ECO:0007669"/>
    <property type="project" value="TreeGrafter"/>
</dbReference>
<name>A0A0R2SI40_9GAMM</name>